<evidence type="ECO:0000313" key="3">
    <source>
        <dbReference type="EMBL" id="QIB90127.1"/>
    </source>
</evidence>
<dbReference type="EMBL" id="CP042908">
    <property type="protein sequence ID" value="QIB90127.1"/>
    <property type="molecule type" value="Genomic_DNA"/>
</dbReference>
<evidence type="ECO:0000256" key="2">
    <source>
        <dbReference type="SAM" id="MobiDB-lite"/>
    </source>
</evidence>
<name>A0A6C0VF98_METMZ</name>
<keyword evidence="1" id="KW-0677">Repeat</keyword>
<evidence type="ECO:0000256" key="1">
    <source>
        <dbReference type="ARBA" id="ARBA00022737"/>
    </source>
</evidence>
<protein>
    <submittedName>
        <fullName evidence="3">PGF-pre-PGF domain-containing protein</fullName>
    </submittedName>
</protein>
<dbReference type="InterPro" id="IPR012334">
    <property type="entry name" value="Pectin_lyas_fold"/>
</dbReference>
<reference evidence="3 4" key="1">
    <citation type="journal article" date="2020" name="Environ. Microbiol. Rep.">
        <title>Redox cycling of Fe(II) and Fe(III) in magnetite accelerates aceticlastic methanogenesis by Methanosarcina mazei.</title>
        <authorList>
            <person name="Wang H."/>
            <person name="Byrne J.M."/>
            <person name="Liu P."/>
            <person name="Liu J."/>
            <person name="Dong X."/>
            <person name="Lu Y."/>
        </authorList>
    </citation>
    <scope>NUCLEOTIDE SEQUENCE [LARGE SCALE GENOMIC DNA]</scope>
    <source>
        <strain evidence="4">zm-15</strain>
    </source>
</reference>
<dbReference type="GeneID" id="44086014"/>
<dbReference type="Proteomes" id="UP000467371">
    <property type="component" value="Chromosome"/>
</dbReference>
<proteinExistence type="predicted"/>
<gene>
    <name evidence="3" type="ORF">FQU78_02825</name>
</gene>
<dbReference type="SUPFAM" id="SSF51126">
    <property type="entry name" value="Pectin lyase-like"/>
    <property type="match status" value="1"/>
</dbReference>
<organism evidence="3 4">
    <name type="scientific">Methanosarcina mazei</name>
    <name type="common">Methanosarcina frisia</name>
    <dbReference type="NCBI Taxonomy" id="2209"/>
    <lineage>
        <taxon>Archaea</taxon>
        <taxon>Methanobacteriati</taxon>
        <taxon>Methanobacteriota</taxon>
        <taxon>Stenosarchaea group</taxon>
        <taxon>Methanomicrobia</taxon>
        <taxon>Methanosarcinales</taxon>
        <taxon>Methanosarcinaceae</taxon>
        <taxon>Methanosarcina</taxon>
    </lineage>
</organism>
<dbReference type="InterPro" id="IPR011050">
    <property type="entry name" value="Pectin_lyase_fold/virulence"/>
</dbReference>
<dbReference type="PANTHER" id="PTHR22990:SF15">
    <property type="entry name" value="F-BOX ONLY PROTEIN 10"/>
    <property type="match status" value="1"/>
</dbReference>
<dbReference type="InterPro" id="IPR026453">
    <property type="entry name" value="PGF_pre_PGF"/>
</dbReference>
<dbReference type="Gene3D" id="2.160.20.10">
    <property type="entry name" value="Single-stranded right-handed beta-helix, Pectin lyase-like"/>
    <property type="match status" value="1"/>
</dbReference>
<sequence length="516" mass="54481">MCELKNRFIALLLAVFILVASSGIGSAAETIVHSGESIQAAVNNASEGDTILVELGTYSEDIQVETPNLILKSKSGNPDYTILNGEIRIIDAAIPVSTEINGFTIQGFGIISIGFAGCTAKNCKIMNCSMGMNAAMDSSVVAENCQFIKCGTGMAGGHLTCVRAENCHFIDCGVAMSPGTGPDDYYYSKNNVEIRTDDSGKQVAIPIPDYPAEPEPTPTPTPVETPEPTPVEPSEPTPVPTPAETPASTPTETPVETPVEPEPSPVETPVDSGGSSSSGGSSHRSSSGGSGGTGGSPENQRNVAHKDTTKVFVPNGKTVTFNFTNDVTVVECITFESEKTVGKITAIAEDLKNKSTLVSKLPEGEVYKSFNIWVGNAGYGDSNSISNATITFKVEKSWLNEMNLDPVFIVLYKYDDKNKTWIEIPAIINNEDDQFFYFTAEVPGFSSFAIGNSNNSLLASKGNSQLASEPTGKFVNGEVRSAGNSTVTGGTEKESPGFGIISGVVGLLGMIIYKRI</sequence>
<dbReference type="InterPro" id="IPR051550">
    <property type="entry name" value="SCF-Subunits/Alg-Epimerases"/>
</dbReference>
<dbReference type="RefSeq" id="WP_163645288.1">
    <property type="nucleotide sequence ID" value="NZ_CP042908.1"/>
</dbReference>
<feature type="compositionally biased region" description="Low complexity" evidence="2">
    <location>
        <begin position="244"/>
        <end position="258"/>
    </location>
</feature>
<accession>A0A6C0VF98</accession>
<dbReference type="PANTHER" id="PTHR22990">
    <property type="entry name" value="F-BOX ONLY PROTEIN"/>
    <property type="match status" value="1"/>
</dbReference>
<feature type="compositionally biased region" description="Pro residues" evidence="2">
    <location>
        <begin position="208"/>
        <end position="243"/>
    </location>
</feature>
<evidence type="ECO:0000313" key="4">
    <source>
        <dbReference type="Proteomes" id="UP000467371"/>
    </source>
</evidence>
<feature type="region of interest" description="Disordered" evidence="2">
    <location>
        <begin position="197"/>
        <end position="310"/>
    </location>
</feature>
<dbReference type="AlphaFoldDB" id="A0A6C0VF98"/>
<dbReference type="NCBIfam" id="TIGR04213">
    <property type="entry name" value="PGF_pre_PGF"/>
    <property type="match status" value="1"/>
</dbReference>
<feature type="compositionally biased region" description="Low complexity" evidence="2">
    <location>
        <begin position="267"/>
        <end position="287"/>
    </location>
</feature>